<evidence type="ECO:0000313" key="3">
    <source>
        <dbReference type="Proteomes" id="UP000533905"/>
    </source>
</evidence>
<dbReference type="PROSITE" id="PS51186">
    <property type="entry name" value="GNAT"/>
    <property type="match status" value="1"/>
</dbReference>
<name>A0A7Y2JV96_9BURK</name>
<dbReference type="SUPFAM" id="SSF55729">
    <property type="entry name" value="Acyl-CoA N-acyltransferases (Nat)"/>
    <property type="match status" value="1"/>
</dbReference>
<evidence type="ECO:0000313" key="2">
    <source>
        <dbReference type="EMBL" id="NNG21675.1"/>
    </source>
</evidence>
<evidence type="ECO:0000259" key="1">
    <source>
        <dbReference type="PROSITE" id="PS51186"/>
    </source>
</evidence>
<dbReference type="Proteomes" id="UP000533905">
    <property type="component" value="Unassembled WGS sequence"/>
</dbReference>
<accession>A0A7Y2JV96</accession>
<dbReference type="Pfam" id="PF00583">
    <property type="entry name" value="Acetyltransf_1"/>
    <property type="match status" value="1"/>
</dbReference>
<proteinExistence type="predicted"/>
<comment type="caution">
    <text evidence="2">The sequence shown here is derived from an EMBL/GenBank/DDBJ whole genome shotgun (WGS) entry which is preliminary data.</text>
</comment>
<dbReference type="GO" id="GO:0016747">
    <property type="term" value="F:acyltransferase activity, transferring groups other than amino-acyl groups"/>
    <property type="evidence" value="ECO:0007669"/>
    <property type="project" value="InterPro"/>
</dbReference>
<feature type="domain" description="N-acetyltransferase" evidence="1">
    <location>
        <begin position="7"/>
        <end position="171"/>
    </location>
</feature>
<dbReference type="AlphaFoldDB" id="A0A7Y2JV96"/>
<dbReference type="Gene3D" id="3.40.630.30">
    <property type="match status" value="1"/>
</dbReference>
<sequence length="180" mass="18562">MPHALAPIIRPMRRADLDAVVQVQAACYPPSMQEAAPVMLARLEAAGDTCVVAQDHAGVCGYLFAYPGRPGAVTPLGACFDILAGADMLYLHDLAVAPRLHGRGVAGALVAHLLALASAQGFASSALVSVQDSAGFWTARGYRAAFLDCPAARAALDTYPGSAQYMKRALTGPGAPLPSC</sequence>
<gene>
    <name evidence="2" type="ORF">HGB41_01465</name>
</gene>
<dbReference type="EMBL" id="JABAIV010000001">
    <property type="protein sequence ID" value="NNG21675.1"/>
    <property type="molecule type" value="Genomic_DNA"/>
</dbReference>
<dbReference type="InterPro" id="IPR016181">
    <property type="entry name" value="Acyl_CoA_acyltransferase"/>
</dbReference>
<organism evidence="2 3">
    <name type="scientific">Telluria aromaticivorans</name>
    <dbReference type="NCBI Taxonomy" id="2725995"/>
    <lineage>
        <taxon>Bacteria</taxon>
        <taxon>Pseudomonadati</taxon>
        <taxon>Pseudomonadota</taxon>
        <taxon>Betaproteobacteria</taxon>
        <taxon>Burkholderiales</taxon>
        <taxon>Oxalobacteraceae</taxon>
        <taxon>Telluria group</taxon>
        <taxon>Telluria</taxon>
    </lineage>
</organism>
<dbReference type="InterPro" id="IPR000182">
    <property type="entry name" value="GNAT_dom"/>
</dbReference>
<keyword evidence="3" id="KW-1185">Reference proteome</keyword>
<reference evidence="2 3" key="1">
    <citation type="submission" date="2020-04" db="EMBL/GenBank/DDBJ databases">
        <title>Massilia sp. nov., a cold adapted bacteria isolated from Arctic soil.</title>
        <authorList>
            <person name="Son J."/>
            <person name="Ka J.-O."/>
        </authorList>
    </citation>
    <scope>NUCLEOTIDE SEQUENCE [LARGE SCALE GENOMIC DNA]</scope>
    <source>
        <strain evidence="2 3">ML15P13</strain>
    </source>
</reference>
<keyword evidence="2" id="KW-0808">Transferase</keyword>
<protein>
    <submittedName>
        <fullName evidence="2">GNAT family N-acetyltransferase</fullName>
    </submittedName>
</protein>